<evidence type="ECO:0000313" key="8">
    <source>
        <dbReference type="Proteomes" id="UP000663853"/>
    </source>
</evidence>
<gene>
    <name evidence="7" type="ORF">RDB_LOCUS174771</name>
</gene>
<evidence type="ECO:0000256" key="1">
    <source>
        <dbReference type="ARBA" id="ARBA00022723"/>
    </source>
</evidence>
<evidence type="ECO:0000256" key="4">
    <source>
        <dbReference type="ARBA" id="ARBA00023125"/>
    </source>
</evidence>
<dbReference type="InterPro" id="IPR051615">
    <property type="entry name" value="Transcr_Regulatory_Elem"/>
</dbReference>
<reference evidence="7" key="1">
    <citation type="submission" date="2021-01" db="EMBL/GenBank/DDBJ databases">
        <authorList>
            <person name="Kaushik A."/>
        </authorList>
    </citation>
    <scope>NUCLEOTIDE SEQUENCE</scope>
    <source>
        <strain evidence="7">AG6-10EEA</strain>
    </source>
</reference>
<keyword evidence="1" id="KW-0479">Metal-binding</keyword>
<dbReference type="AlphaFoldDB" id="A0A8H3DRL1"/>
<name>A0A8H3DRL1_9AGAM</name>
<dbReference type="EMBL" id="CAJMXA010004098">
    <property type="protein sequence ID" value="CAE6534486.1"/>
    <property type="molecule type" value="Genomic_DNA"/>
</dbReference>
<sequence length="610" mass="68158">MPAERATRADVGKRSVMACNLSANHAQRLGTRYHISYYTPPHANPPKCSWSVEGDETSRPVNKQYIEGLRTKIQMLEAELMQLKQSDEHLGAPVAHDTTCVMPGSIGPSGSLSEASIPKMSELPLAQYIHLTPPQSHADPLLNLQDPLPTPPGASMSTPDDIPTQYTYQYIFDIDEAVSPEEQSAEQRASLRCHWDRYLPDLDTQLSRHAHDTIISRCFSYGAAWLLGLLPSLFLRDMLDCLSLNSTRVQGELRHYSPLLHCSLLAFGAPLLDDSEIRAKKTRERFATHAKQWLDQEFIFSNPSLLPSLILLSEYHLGVGEINTGHMYIGMSVRASRAGSLELIVRFTGYVSASPVRNWYHWSTFIQEKLMAHEMQRTGEMPVPTAPIASPIPVELTARSTTGGTVQDLFDRADYAGISIHCFMQSVKLMLVSPSIPSVIQNKSAVIDMNLKLDAWFNSLPDALLIRQRSTLTQPPLLALHIRYWWAILDLYLPFFDGSDQGASQSAKVCARATEKLVKLFGVYDTQFGFRYFPRNLMRAIHTCACGLLLERSQANEGTKRRAIVQDGVDMCVRGLRTLGEIWSGTESLVENLEGLETSSLQWIVDRADG</sequence>
<keyword evidence="4" id="KW-0238">DNA-binding</keyword>
<comment type="caution">
    <text evidence="7">The sequence shown here is derived from an EMBL/GenBank/DDBJ whole genome shotgun (WGS) entry which is preliminary data.</text>
</comment>
<evidence type="ECO:0000256" key="6">
    <source>
        <dbReference type="ARBA" id="ARBA00023242"/>
    </source>
</evidence>
<accession>A0A8H3DRL1</accession>
<evidence type="ECO:0000256" key="2">
    <source>
        <dbReference type="ARBA" id="ARBA00022833"/>
    </source>
</evidence>
<keyword evidence="2" id="KW-0862">Zinc</keyword>
<evidence type="ECO:0000256" key="3">
    <source>
        <dbReference type="ARBA" id="ARBA00023015"/>
    </source>
</evidence>
<evidence type="ECO:0000313" key="7">
    <source>
        <dbReference type="EMBL" id="CAE6534486.1"/>
    </source>
</evidence>
<dbReference type="OrthoDB" id="3640at2759"/>
<dbReference type="GO" id="GO:0046872">
    <property type="term" value="F:metal ion binding"/>
    <property type="evidence" value="ECO:0007669"/>
    <property type="project" value="UniProtKB-KW"/>
</dbReference>
<dbReference type="CDD" id="cd12148">
    <property type="entry name" value="fungal_TF_MHR"/>
    <property type="match status" value="1"/>
</dbReference>
<dbReference type="Proteomes" id="UP000663853">
    <property type="component" value="Unassembled WGS sequence"/>
</dbReference>
<keyword evidence="6" id="KW-0539">Nucleus</keyword>
<organism evidence="7 8">
    <name type="scientific">Rhizoctonia solani</name>
    <dbReference type="NCBI Taxonomy" id="456999"/>
    <lineage>
        <taxon>Eukaryota</taxon>
        <taxon>Fungi</taxon>
        <taxon>Dikarya</taxon>
        <taxon>Basidiomycota</taxon>
        <taxon>Agaricomycotina</taxon>
        <taxon>Agaricomycetes</taxon>
        <taxon>Cantharellales</taxon>
        <taxon>Ceratobasidiaceae</taxon>
        <taxon>Rhizoctonia</taxon>
    </lineage>
</organism>
<dbReference type="GO" id="GO:0003677">
    <property type="term" value="F:DNA binding"/>
    <property type="evidence" value="ECO:0007669"/>
    <property type="project" value="UniProtKB-KW"/>
</dbReference>
<evidence type="ECO:0000256" key="5">
    <source>
        <dbReference type="ARBA" id="ARBA00023163"/>
    </source>
</evidence>
<keyword evidence="3" id="KW-0805">Transcription regulation</keyword>
<keyword evidence="5" id="KW-0804">Transcription</keyword>
<evidence type="ECO:0008006" key="9">
    <source>
        <dbReference type="Google" id="ProtNLM"/>
    </source>
</evidence>
<dbReference type="PANTHER" id="PTHR31313">
    <property type="entry name" value="TY1 ENHANCER ACTIVATOR"/>
    <property type="match status" value="1"/>
</dbReference>
<proteinExistence type="predicted"/>
<dbReference type="PANTHER" id="PTHR31313:SF81">
    <property type="entry name" value="TY1 ENHANCER ACTIVATOR"/>
    <property type="match status" value="1"/>
</dbReference>
<protein>
    <recommendedName>
        <fullName evidence="9">Transcription factor domain-containing protein</fullName>
    </recommendedName>
</protein>